<dbReference type="GeneID" id="83590903"/>
<sequence length="52" mass="5960">MELLLLNILGGFIFSLVGTVLYYRNRDQKAYIILIVVGILQLIITVIRIILK</sequence>
<dbReference type="RefSeq" id="WP_171297745.1">
    <property type="nucleotide sequence ID" value="NZ_CP077615.1"/>
</dbReference>
<gene>
    <name evidence="2" type="ORF">HLQ16_14115</name>
</gene>
<name>A0A7Y3WTJ8_9CLOT</name>
<evidence type="ECO:0000313" key="2">
    <source>
        <dbReference type="EMBL" id="NNU77070.1"/>
    </source>
</evidence>
<evidence type="ECO:0000313" key="3">
    <source>
        <dbReference type="Proteomes" id="UP000531659"/>
    </source>
</evidence>
<feature type="transmembrane region" description="Helical" evidence="1">
    <location>
        <begin position="30"/>
        <end position="51"/>
    </location>
</feature>
<protein>
    <submittedName>
        <fullName evidence="2">Uncharacterized protein</fullName>
    </submittedName>
</protein>
<organism evidence="2 3">
    <name type="scientific">Clostridium estertheticum</name>
    <dbReference type="NCBI Taxonomy" id="238834"/>
    <lineage>
        <taxon>Bacteria</taxon>
        <taxon>Bacillati</taxon>
        <taxon>Bacillota</taxon>
        <taxon>Clostridia</taxon>
        <taxon>Eubacteriales</taxon>
        <taxon>Clostridiaceae</taxon>
        <taxon>Clostridium</taxon>
    </lineage>
</organism>
<keyword evidence="1" id="KW-1133">Transmembrane helix</keyword>
<feature type="transmembrane region" description="Helical" evidence="1">
    <location>
        <begin position="6"/>
        <end position="23"/>
    </location>
</feature>
<proteinExistence type="predicted"/>
<dbReference type="EMBL" id="JABEYB010000010">
    <property type="protein sequence ID" value="NNU77070.1"/>
    <property type="molecule type" value="Genomic_DNA"/>
</dbReference>
<keyword evidence="1" id="KW-0812">Transmembrane</keyword>
<dbReference type="AlphaFoldDB" id="A0A7Y3WTJ8"/>
<dbReference type="Proteomes" id="UP000531659">
    <property type="component" value="Unassembled WGS sequence"/>
</dbReference>
<keyword evidence="1" id="KW-0472">Membrane</keyword>
<comment type="caution">
    <text evidence="2">The sequence shown here is derived from an EMBL/GenBank/DDBJ whole genome shotgun (WGS) entry which is preliminary data.</text>
</comment>
<reference evidence="2 3" key="1">
    <citation type="submission" date="2020-05" db="EMBL/GenBank/DDBJ databases">
        <title>Complete genome of Clostridium estertheticum subspecies estertheticum, isolated from Vacuum packed lamb meat from New Zealand imported to Switzerland.</title>
        <authorList>
            <person name="Wambui J."/>
            <person name="Stevens M.J.A."/>
            <person name="Stephan R."/>
        </authorList>
    </citation>
    <scope>NUCLEOTIDE SEQUENCE [LARGE SCALE GENOMIC DNA]</scope>
    <source>
        <strain evidence="2 3">CEST001</strain>
    </source>
</reference>
<evidence type="ECO:0000256" key="1">
    <source>
        <dbReference type="SAM" id="Phobius"/>
    </source>
</evidence>
<accession>A0A7Y3WTJ8</accession>